<dbReference type="Pfam" id="PF07301">
    <property type="entry name" value="DUF1453"/>
    <property type="match status" value="1"/>
</dbReference>
<keyword evidence="3" id="KW-1185">Reference proteome</keyword>
<organism evidence="2 3">
    <name type="scientific">Sinobaca qinghaiensis</name>
    <dbReference type="NCBI Taxonomy" id="342944"/>
    <lineage>
        <taxon>Bacteria</taxon>
        <taxon>Bacillati</taxon>
        <taxon>Bacillota</taxon>
        <taxon>Bacilli</taxon>
        <taxon>Bacillales</taxon>
        <taxon>Sporolactobacillaceae</taxon>
        <taxon>Sinobaca</taxon>
    </lineage>
</organism>
<dbReference type="OrthoDB" id="120091at2"/>
<feature type="transmembrane region" description="Helical" evidence="1">
    <location>
        <begin position="58"/>
        <end position="76"/>
    </location>
</feature>
<feature type="transmembrane region" description="Helical" evidence="1">
    <location>
        <begin position="96"/>
        <end position="115"/>
    </location>
</feature>
<dbReference type="Proteomes" id="UP000285120">
    <property type="component" value="Unassembled WGS sequence"/>
</dbReference>
<feature type="transmembrane region" description="Helical" evidence="1">
    <location>
        <begin position="127"/>
        <end position="145"/>
    </location>
</feature>
<proteinExistence type="predicted"/>
<comment type="caution">
    <text evidence="2">The sequence shown here is derived from an EMBL/GenBank/DDBJ whole genome shotgun (WGS) entry which is preliminary data.</text>
</comment>
<protein>
    <submittedName>
        <fullName evidence="2">Membrane protein CcdC involved in cytochrome C biogenesis</fullName>
    </submittedName>
</protein>
<evidence type="ECO:0000256" key="1">
    <source>
        <dbReference type="SAM" id="Phobius"/>
    </source>
</evidence>
<accession>A0A419V5L2</accession>
<name>A0A419V5L2_9BACL</name>
<dbReference type="AlphaFoldDB" id="A0A419V5L2"/>
<evidence type="ECO:0000313" key="3">
    <source>
        <dbReference type="Proteomes" id="UP000285120"/>
    </source>
</evidence>
<keyword evidence="1" id="KW-1133">Transmembrane helix</keyword>
<keyword evidence="1" id="KW-0472">Membrane</keyword>
<keyword evidence="1" id="KW-0812">Transmembrane</keyword>
<dbReference type="InterPro" id="IPR058247">
    <property type="entry name" value="DUF1453"/>
</dbReference>
<dbReference type="PANTHER" id="PTHR39164:SF1">
    <property type="entry name" value="PROTEIN CCDC"/>
    <property type="match status" value="1"/>
</dbReference>
<dbReference type="RefSeq" id="WP_120192166.1">
    <property type="nucleotide sequence ID" value="NZ_RAPK01000007.1"/>
</dbReference>
<gene>
    <name evidence="2" type="ORF">ATL39_0974</name>
</gene>
<feature type="transmembrane region" description="Helical" evidence="1">
    <location>
        <begin position="36"/>
        <end position="52"/>
    </location>
</feature>
<dbReference type="PANTHER" id="PTHR39164">
    <property type="entry name" value="PROTEIN CCDC"/>
    <property type="match status" value="1"/>
</dbReference>
<dbReference type="PIRSF" id="PIRSF021441">
    <property type="entry name" value="DUF1453"/>
    <property type="match status" value="1"/>
</dbReference>
<dbReference type="InterPro" id="IPR031306">
    <property type="entry name" value="CcdC"/>
</dbReference>
<dbReference type="EMBL" id="RAPK01000007">
    <property type="protein sequence ID" value="RKD75275.1"/>
    <property type="molecule type" value="Genomic_DNA"/>
</dbReference>
<feature type="transmembrane region" description="Helical" evidence="1">
    <location>
        <begin position="6"/>
        <end position="24"/>
    </location>
</feature>
<evidence type="ECO:0000313" key="2">
    <source>
        <dbReference type="EMBL" id="RKD75275.1"/>
    </source>
</evidence>
<sequence length="171" mass="19337">MNIALLATTAGAACMAMIALFIRMKAIKKPASIKKIILPPFFMSTGMLMFVYEPARLVPLQIIEALTVGIIFSFLLMRTTSFEVRNSDIYMKRSKAFAFILIGLLIARVIFKLIIGDAIEVAELGGMFYLLAFGMIIPWRIYMLIRFREIEKRHHASIDEPASVLSKKMVK</sequence>
<reference evidence="2 3" key="1">
    <citation type="submission" date="2018-09" db="EMBL/GenBank/DDBJ databases">
        <title>Genomic Encyclopedia of Archaeal and Bacterial Type Strains, Phase II (KMG-II): from individual species to whole genera.</title>
        <authorList>
            <person name="Goeker M."/>
        </authorList>
    </citation>
    <scope>NUCLEOTIDE SEQUENCE [LARGE SCALE GENOMIC DNA]</scope>
    <source>
        <strain evidence="2 3">DSM 17008</strain>
    </source>
</reference>